<dbReference type="Pfam" id="PF22191">
    <property type="entry name" value="IBR_1"/>
    <property type="match status" value="1"/>
</dbReference>
<evidence type="ECO:0000256" key="6">
    <source>
        <dbReference type="ARBA" id="ARBA00022692"/>
    </source>
</evidence>
<dbReference type="InterPro" id="IPR002867">
    <property type="entry name" value="IBR_dom"/>
</dbReference>
<keyword evidence="13 15" id="KW-0472">Membrane</keyword>
<keyword evidence="5" id="KW-0808">Transferase</keyword>
<keyword evidence="7" id="KW-0479">Metal-binding</keyword>
<evidence type="ECO:0000256" key="9">
    <source>
        <dbReference type="ARBA" id="ARBA00022771"/>
    </source>
</evidence>
<accession>A0A9C7F8B2</accession>
<dbReference type="GO" id="GO:0061630">
    <property type="term" value="F:ubiquitin protein ligase activity"/>
    <property type="evidence" value="ECO:0007669"/>
    <property type="project" value="UniProtKB-EC"/>
</dbReference>
<dbReference type="GO" id="GO:0016567">
    <property type="term" value="P:protein ubiquitination"/>
    <property type="evidence" value="ECO:0007669"/>
    <property type="project" value="InterPro"/>
</dbReference>
<keyword evidence="8" id="KW-0677">Repeat</keyword>
<dbReference type="EMBL" id="LC738879">
    <property type="protein sequence ID" value="BDT62965.1"/>
    <property type="molecule type" value="Genomic_DNA"/>
</dbReference>
<evidence type="ECO:0000256" key="3">
    <source>
        <dbReference type="ARBA" id="ARBA00004906"/>
    </source>
</evidence>
<evidence type="ECO:0000259" key="16">
    <source>
        <dbReference type="PROSITE" id="PS50089"/>
    </source>
</evidence>
<protein>
    <recommendedName>
        <fullName evidence="4">RBR-type E3 ubiquitin transferase</fullName>
        <ecNumber evidence="4">2.3.2.31</ecNumber>
    </recommendedName>
</protein>
<keyword evidence="6 15" id="KW-0812">Transmembrane</keyword>
<evidence type="ECO:0000313" key="18">
    <source>
        <dbReference type="EMBL" id="BDT62965.1"/>
    </source>
</evidence>
<comment type="pathway">
    <text evidence="3">Protein modification; protein ubiquitination.</text>
</comment>
<evidence type="ECO:0000256" key="12">
    <source>
        <dbReference type="ARBA" id="ARBA00022989"/>
    </source>
</evidence>
<dbReference type="Gene3D" id="3.30.40.10">
    <property type="entry name" value="Zinc/RING finger domain, C3HC4 (zinc finger)"/>
    <property type="match status" value="1"/>
</dbReference>
<dbReference type="PROSITE" id="PS51873">
    <property type="entry name" value="TRIAD"/>
    <property type="match status" value="1"/>
</dbReference>
<evidence type="ECO:0000256" key="13">
    <source>
        <dbReference type="ARBA" id="ARBA00023136"/>
    </source>
</evidence>
<keyword evidence="11" id="KW-0862">Zinc</keyword>
<dbReference type="GO" id="GO:0008270">
    <property type="term" value="F:zinc ion binding"/>
    <property type="evidence" value="ECO:0007669"/>
    <property type="project" value="UniProtKB-KW"/>
</dbReference>
<dbReference type="EC" id="2.3.2.31" evidence="4"/>
<evidence type="ECO:0000256" key="15">
    <source>
        <dbReference type="SAM" id="Phobius"/>
    </source>
</evidence>
<reference evidence="18" key="1">
    <citation type="submission" date="2022-10" db="EMBL/GenBank/DDBJ databases">
        <title>Genome sequences of endogenous nimaviruses in decapod crustaceans.</title>
        <authorList>
            <person name="Kawato S."/>
            <person name="Nozaki R."/>
            <person name="Kondo H."/>
            <person name="Hirono I."/>
        </authorList>
    </citation>
    <scope>NUCLEOTIDE SEQUENCE</scope>
    <source>
        <strain evidence="18">Ube2021</strain>
    </source>
</reference>
<dbReference type="InterPro" id="IPR017907">
    <property type="entry name" value="Znf_RING_CS"/>
</dbReference>
<dbReference type="Gene3D" id="1.20.120.1750">
    <property type="match status" value="1"/>
</dbReference>
<evidence type="ECO:0000256" key="14">
    <source>
        <dbReference type="PROSITE-ProRule" id="PRU00175"/>
    </source>
</evidence>
<dbReference type="FunFam" id="3.30.40.10:FF:000051">
    <property type="entry name" value="RBR-type E3 ubiquitin transferase"/>
    <property type="match status" value="1"/>
</dbReference>
<dbReference type="InterPro" id="IPR044066">
    <property type="entry name" value="TRIAD_supradom"/>
</dbReference>
<evidence type="ECO:0000256" key="1">
    <source>
        <dbReference type="ARBA" id="ARBA00001798"/>
    </source>
</evidence>
<comment type="catalytic activity">
    <reaction evidence="1">
        <text>[E2 ubiquitin-conjugating enzyme]-S-ubiquitinyl-L-cysteine + [acceptor protein]-L-lysine = [E2 ubiquitin-conjugating enzyme]-L-cysteine + [acceptor protein]-N(6)-ubiquitinyl-L-lysine.</text>
        <dbReference type="EC" id="2.3.2.31"/>
    </reaction>
</comment>
<keyword evidence="9 14" id="KW-0863">Zinc-finger</keyword>
<dbReference type="Pfam" id="PF01485">
    <property type="entry name" value="IBR"/>
    <property type="match status" value="1"/>
</dbReference>
<evidence type="ECO:0000256" key="2">
    <source>
        <dbReference type="ARBA" id="ARBA00004167"/>
    </source>
</evidence>
<evidence type="ECO:0000259" key="17">
    <source>
        <dbReference type="PROSITE" id="PS51873"/>
    </source>
</evidence>
<name>A0A9C7F8B2_9VIRU</name>
<dbReference type="InterPro" id="IPR001841">
    <property type="entry name" value="Znf_RING"/>
</dbReference>
<dbReference type="PROSITE" id="PS00518">
    <property type="entry name" value="ZF_RING_1"/>
    <property type="match status" value="1"/>
</dbReference>
<dbReference type="PANTHER" id="PTHR11685">
    <property type="entry name" value="RBR FAMILY RING FINGER AND IBR DOMAIN-CONTAINING"/>
    <property type="match status" value="1"/>
</dbReference>
<evidence type="ECO:0000256" key="4">
    <source>
        <dbReference type="ARBA" id="ARBA00012251"/>
    </source>
</evidence>
<feature type="domain" description="RING-type" evidence="16">
    <location>
        <begin position="56"/>
        <end position="103"/>
    </location>
</feature>
<feature type="domain" description="RING-type" evidence="17">
    <location>
        <begin position="52"/>
        <end position="262"/>
    </location>
</feature>
<evidence type="ECO:0000256" key="11">
    <source>
        <dbReference type="ARBA" id="ARBA00022833"/>
    </source>
</evidence>
<dbReference type="SUPFAM" id="SSF57850">
    <property type="entry name" value="RING/U-box"/>
    <property type="match status" value="3"/>
</dbReference>
<sequence length="309" mass="35749">MITIAKTSSSDVSDFGRLQRDSDLVLTQPKSETKINIFTTTSQSDISLIKEETIYCKICLSDISVQLMCQLQICKCYFCKQCMAVYVADKIREGNSSIECPNDICNYNGRLTLKEVESFLEESELFLLYLYFKKDIKVTKDPLKIWCPLPDCETIIDLTVSKFEGPQCCTCPTCNTDFCVSCSELWHPEQPCHLSNIESLVVPNNDKIKRCPSCKIPIERNAGCAHMICKECKHMFCWYCLNSLNNDALLIHYSRGHCKNNLGHSRIVLLWYRVRTIGYFLLLVMISPFIWPYLLYDTWKQYTQQESEK</sequence>
<keyword evidence="12 15" id="KW-1133">Transmembrane helix</keyword>
<dbReference type="GO" id="GO:0031090">
    <property type="term" value="C:organelle membrane"/>
    <property type="evidence" value="ECO:0007669"/>
    <property type="project" value="UniProtKB-ARBA"/>
</dbReference>
<dbReference type="PROSITE" id="PS50089">
    <property type="entry name" value="ZF_RING_2"/>
    <property type="match status" value="1"/>
</dbReference>
<dbReference type="InterPro" id="IPR031127">
    <property type="entry name" value="E3_UB_ligase_RBR"/>
</dbReference>
<comment type="subcellular location">
    <subcellularLocation>
        <location evidence="2">Membrane</location>
        <topology evidence="2">Single-pass membrane protein</topology>
    </subcellularLocation>
</comment>
<dbReference type="SMART" id="SM00647">
    <property type="entry name" value="IBR"/>
    <property type="match status" value="2"/>
</dbReference>
<feature type="transmembrane region" description="Helical" evidence="15">
    <location>
        <begin position="276"/>
        <end position="294"/>
    </location>
</feature>
<evidence type="ECO:0000256" key="8">
    <source>
        <dbReference type="ARBA" id="ARBA00022737"/>
    </source>
</evidence>
<evidence type="ECO:0000256" key="10">
    <source>
        <dbReference type="ARBA" id="ARBA00022786"/>
    </source>
</evidence>
<dbReference type="InterPro" id="IPR013083">
    <property type="entry name" value="Znf_RING/FYVE/PHD"/>
</dbReference>
<keyword evidence="10" id="KW-0833">Ubl conjugation pathway</keyword>
<proteinExistence type="predicted"/>
<organism evidence="18">
    <name type="scientific">Trachysalambria curvirostris majanivirus</name>
    <dbReference type="NCBI Taxonomy" id="2984281"/>
    <lineage>
        <taxon>Viruses</taxon>
        <taxon>Viruses incertae sedis</taxon>
        <taxon>Naldaviricetes</taxon>
        <taxon>Nimaviridae</taxon>
    </lineage>
</organism>
<evidence type="ECO:0000256" key="7">
    <source>
        <dbReference type="ARBA" id="ARBA00022723"/>
    </source>
</evidence>
<evidence type="ECO:0000256" key="5">
    <source>
        <dbReference type="ARBA" id="ARBA00022679"/>
    </source>
</evidence>